<proteinExistence type="predicted"/>
<dbReference type="RefSeq" id="WP_272145434.1">
    <property type="nucleotide sequence ID" value="NZ_JAQNDM010000002.1"/>
</dbReference>
<dbReference type="EMBL" id="JAQNDM010000002">
    <property type="protein sequence ID" value="MDC0714748.1"/>
    <property type="molecule type" value="Genomic_DNA"/>
</dbReference>
<dbReference type="Proteomes" id="UP001221838">
    <property type="component" value="Unassembled WGS sequence"/>
</dbReference>
<accession>A0ABT5DNM9</accession>
<organism evidence="2 3">
    <name type="scientific">Stigmatella ashevillensis</name>
    <dbReference type="NCBI Taxonomy" id="2995309"/>
    <lineage>
        <taxon>Bacteria</taxon>
        <taxon>Pseudomonadati</taxon>
        <taxon>Myxococcota</taxon>
        <taxon>Myxococcia</taxon>
        <taxon>Myxococcales</taxon>
        <taxon>Cystobacterineae</taxon>
        <taxon>Archangiaceae</taxon>
        <taxon>Stigmatella</taxon>
    </lineage>
</organism>
<feature type="signal peptide" evidence="1">
    <location>
        <begin position="1"/>
        <end position="31"/>
    </location>
</feature>
<dbReference type="InterPro" id="IPR045757">
    <property type="entry name" value="DUF6184"/>
</dbReference>
<gene>
    <name evidence="2" type="ORF">POL68_40235</name>
</gene>
<dbReference type="Pfam" id="PF19682">
    <property type="entry name" value="DUF6184"/>
    <property type="match status" value="1"/>
</dbReference>
<keyword evidence="1" id="KW-0732">Signal</keyword>
<protein>
    <submittedName>
        <fullName evidence="2">DUF6184 family natural product biosynthesis lipoprotein</fullName>
    </submittedName>
</protein>
<sequence length="132" mass="14313">MPRPYLALMTRKTWAAMVGALCLWGCGDATVADLTDRQSDAVNAASDNLCDNFEQCGEIGTGKAYASRGECETQRKAFWNDKWPVASCDDRIHGDNLQVCLDAIKAMDCNSLIDELKVINGDCAQSKVCGGE</sequence>
<evidence type="ECO:0000313" key="2">
    <source>
        <dbReference type="EMBL" id="MDC0714748.1"/>
    </source>
</evidence>
<keyword evidence="2" id="KW-0449">Lipoprotein</keyword>
<comment type="caution">
    <text evidence="2">The sequence shown here is derived from an EMBL/GenBank/DDBJ whole genome shotgun (WGS) entry which is preliminary data.</text>
</comment>
<evidence type="ECO:0000313" key="3">
    <source>
        <dbReference type="Proteomes" id="UP001221838"/>
    </source>
</evidence>
<name>A0ABT5DNM9_9BACT</name>
<keyword evidence="3" id="KW-1185">Reference proteome</keyword>
<evidence type="ECO:0000256" key="1">
    <source>
        <dbReference type="SAM" id="SignalP"/>
    </source>
</evidence>
<reference evidence="2 3" key="1">
    <citation type="submission" date="2022-11" db="EMBL/GenBank/DDBJ databases">
        <title>Minimal conservation of predation-associated metabolite biosynthetic gene clusters underscores biosynthetic potential of Myxococcota including descriptions for ten novel species: Archangium lansinium sp. nov., Myxococcus landrumus sp. nov., Nannocystis bai.</title>
        <authorList>
            <person name="Ahearne A."/>
            <person name="Stevens C."/>
            <person name="Dowd S."/>
        </authorList>
    </citation>
    <scope>NUCLEOTIDE SEQUENCE [LARGE SCALE GENOMIC DNA]</scope>
    <source>
        <strain evidence="2 3">NCWAL01</strain>
    </source>
</reference>
<feature type="chain" id="PRO_5046743217" evidence="1">
    <location>
        <begin position="32"/>
        <end position="132"/>
    </location>
</feature>